<evidence type="ECO:0000313" key="2">
    <source>
        <dbReference type="EMBL" id="PON47298.1"/>
    </source>
</evidence>
<accession>A0A2P5BET3</accession>
<evidence type="ECO:0000256" key="1">
    <source>
        <dbReference type="SAM" id="MobiDB-lite"/>
    </source>
</evidence>
<dbReference type="Proteomes" id="UP000237105">
    <property type="component" value="Unassembled WGS sequence"/>
</dbReference>
<proteinExistence type="predicted"/>
<organism evidence="2 3">
    <name type="scientific">Parasponia andersonii</name>
    <name type="common">Sponia andersonii</name>
    <dbReference type="NCBI Taxonomy" id="3476"/>
    <lineage>
        <taxon>Eukaryota</taxon>
        <taxon>Viridiplantae</taxon>
        <taxon>Streptophyta</taxon>
        <taxon>Embryophyta</taxon>
        <taxon>Tracheophyta</taxon>
        <taxon>Spermatophyta</taxon>
        <taxon>Magnoliopsida</taxon>
        <taxon>eudicotyledons</taxon>
        <taxon>Gunneridae</taxon>
        <taxon>Pentapetalae</taxon>
        <taxon>rosids</taxon>
        <taxon>fabids</taxon>
        <taxon>Rosales</taxon>
        <taxon>Cannabaceae</taxon>
        <taxon>Parasponia</taxon>
    </lineage>
</organism>
<gene>
    <name evidence="2" type="ORF">PanWU01x14_245470</name>
</gene>
<sequence length="95" mass="10416">MGKNSSTDCIVSPTLDRGPPGARSGIVNNQGLESEDVQMESLTPLEKQLMDPSNINNHICVGVEKKRKLSPVNWEAEKCKTRLCVWVVTMSSEGD</sequence>
<protein>
    <submittedName>
        <fullName evidence="2">Uncharacterized protein</fullName>
    </submittedName>
</protein>
<dbReference type="AlphaFoldDB" id="A0A2P5BET3"/>
<comment type="caution">
    <text evidence="2">The sequence shown here is derived from an EMBL/GenBank/DDBJ whole genome shotgun (WGS) entry which is preliminary data.</text>
</comment>
<name>A0A2P5BET3_PARAD</name>
<evidence type="ECO:0000313" key="3">
    <source>
        <dbReference type="Proteomes" id="UP000237105"/>
    </source>
</evidence>
<dbReference type="EMBL" id="JXTB01000297">
    <property type="protein sequence ID" value="PON47298.1"/>
    <property type="molecule type" value="Genomic_DNA"/>
</dbReference>
<feature type="region of interest" description="Disordered" evidence="1">
    <location>
        <begin position="1"/>
        <end position="28"/>
    </location>
</feature>
<reference evidence="3" key="1">
    <citation type="submission" date="2016-06" db="EMBL/GenBank/DDBJ databases">
        <title>Parallel loss of symbiosis genes in relatives of nitrogen-fixing non-legume Parasponia.</title>
        <authorList>
            <person name="Van Velzen R."/>
            <person name="Holmer R."/>
            <person name="Bu F."/>
            <person name="Rutten L."/>
            <person name="Van Zeijl A."/>
            <person name="Liu W."/>
            <person name="Santuari L."/>
            <person name="Cao Q."/>
            <person name="Sharma T."/>
            <person name="Shen D."/>
            <person name="Roswanjaya Y."/>
            <person name="Wardhani T."/>
            <person name="Kalhor M.S."/>
            <person name="Jansen J."/>
            <person name="Van den Hoogen J."/>
            <person name="Gungor B."/>
            <person name="Hartog M."/>
            <person name="Hontelez J."/>
            <person name="Verver J."/>
            <person name="Yang W.-C."/>
            <person name="Schijlen E."/>
            <person name="Repin R."/>
            <person name="Schilthuizen M."/>
            <person name="Schranz E."/>
            <person name="Heidstra R."/>
            <person name="Miyata K."/>
            <person name="Fedorova E."/>
            <person name="Kohlen W."/>
            <person name="Bisseling T."/>
            <person name="Smit S."/>
            <person name="Geurts R."/>
        </authorList>
    </citation>
    <scope>NUCLEOTIDE SEQUENCE [LARGE SCALE GENOMIC DNA]</scope>
    <source>
        <strain evidence="3">cv. WU1-14</strain>
    </source>
</reference>
<keyword evidence="3" id="KW-1185">Reference proteome</keyword>